<dbReference type="InterPro" id="IPR027417">
    <property type="entry name" value="P-loop_NTPase"/>
</dbReference>
<dbReference type="PANTHER" id="PTHR23077">
    <property type="entry name" value="AAA-FAMILY ATPASE"/>
    <property type="match status" value="1"/>
</dbReference>
<evidence type="ECO:0000256" key="4">
    <source>
        <dbReference type="ARBA" id="ARBA00022741"/>
    </source>
</evidence>
<dbReference type="Pfam" id="PF00004">
    <property type="entry name" value="AAA"/>
    <property type="match status" value="2"/>
</dbReference>
<evidence type="ECO:0000259" key="12">
    <source>
        <dbReference type="SMART" id="SM00382"/>
    </source>
</evidence>
<dbReference type="Pfam" id="PF17862">
    <property type="entry name" value="AAA_lid_3"/>
    <property type="match status" value="1"/>
</dbReference>
<dbReference type="GO" id="GO:0005829">
    <property type="term" value="C:cytosol"/>
    <property type="evidence" value="ECO:0007669"/>
    <property type="project" value="TreeGrafter"/>
</dbReference>
<keyword evidence="14" id="KW-1185">Reference proteome</keyword>
<keyword evidence="7" id="KW-0472">Membrane</keyword>
<evidence type="ECO:0000313" key="14">
    <source>
        <dbReference type="Proteomes" id="UP000728032"/>
    </source>
</evidence>
<evidence type="ECO:0000256" key="6">
    <source>
        <dbReference type="ARBA" id="ARBA00022840"/>
    </source>
</evidence>
<evidence type="ECO:0000256" key="8">
    <source>
        <dbReference type="ARBA" id="ARBA00034811"/>
    </source>
</evidence>
<sequence length="554" mass="61349">MQFEDNPIPLGLDSYVKCLCDLVMPYLMPKRTSIGMVMIEGPIGSGKKTIVRAMCKNWNLHLYHVNTNDILGDTGGQTETKMRAALSKAMVYSPTVVMISNINILANNELFDDSRIAKIFSQTMFEMNDANKVDGLDVEERESILRSLMGQIPTSDVHFKELAQKSSTLNLSDLKALVLKALKYAFESFNDNNDNIDASDLTLSGVVVTNDYLVRALNDLQKMHSEAIGSPNIPNVKWEDIGGHEAIKSEILDTIQLPLECPQLISLGFKRSGVLLYGPPGTGKTLLAKAAATQCSLNFLSVKGPELINMFVGQSEENVRNIFLRAQKCAPSVIFFDELDSLAPNRGHSGDSGGVMDRVVSQLLAEMDGINKCNQVFVIGATNRVDLLDSALLRPGRFDRLLYVGIAEDSESRLKILKALTRKFNFESDLDLEGIERLCPSGLSGADLYSICSNALMKAIERNIRQLNDKTLAEEELSEIVVQMSDFTYNAYLENMSGIELANDRLIDACNGWGDGSDERMCRYLRSFCALSLAPCIRFLLDSALSLIRPNCWF</sequence>
<name>A0A7R9Q8R3_9ACAR</name>
<reference evidence="13" key="1">
    <citation type="submission" date="2020-11" db="EMBL/GenBank/DDBJ databases">
        <authorList>
            <person name="Tran Van P."/>
        </authorList>
    </citation>
    <scope>NUCLEOTIDE SEQUENCE</scope>
</reference>
<dbReference type="GO" id="GO:0016558">
    <property type="term" value="P:protein import into peroxisome matrix"/>
    <property type="evidence" value="ECO:0007669"/>
    <property type="project" value="TreeGrafter"/>
</dbReference>
<dbReference type="SMART" id="SM00382">
    <property type="entry name" value="AAA"/>
    <property type="match status" value="2"/>
</dbReference>
<dbReference type="FunFam" id="3.40.50.300:FF:000109">
    <property type="entry name" value="Peroxisomal biogenesis factor 6"/>
    <property type="match status" value="1"/>
</dbReference>
<feature type="domain" description="AAA+ ATPase" evidence="12">
    <location>
        <begin position="270"/>
        <end position="408"/>
    </location>
</feature>
<dbReference type="InterPro" id="IPR041569">
    <property type="entry name" value="AAA_lid_3"/>
</dbReference>
<keyword evidence="6 11" id="KW-0067">ATP-binding</keyword>
<dbReference type="AlphaFoldDB" id="A0A7R9Q8R3"/>
<dbReference type="Gene3D" id="3.40.50.300">
    <property type="entry name" value="P-loop containing nucleotide triphosphate hydrolases"/>
    <property type="match status" value="2"/>
</dbReference>
<dbReference type="PROSITE" id="PS00674">
    <property type="entry name" value="AAA"/>
    <property type="match status" value="1"/>
</dbReference>
<dbReference type="PANTHER" id="PTHR23077:SF9">
    <property type="entry name" value="PEROXISOMAL ATPASE PEX6"/>
    <property type="match status" value="1"/>
</dbReference>
<dbReference type="GO" id="GO:0005524">
    <property type="term" value="F:ATP binding"/>
    <property type="evidence" value="ECO:0007669"/>
    <property type="project" value="UniProtKB-KW"/>
</dbReference>
<evidence type="ECO:0000313" key="13">
    <source>
        <dbReference type="EMBL" id="CAD7636710.1"/>
    </source>
</evidence>
<evidence type="ECO:0000256" key="11">
    <source>
        <dbReference type="RuleBase" id="RU003651"/>
    </source>
</evidence>
<dbReference type="SUPFAM" id="SSF52540">
    <property type="entry name" value="P-loop containing nucleoside triphosphate hydrolases"/>
    <property type="match status" value="2"/>
</dbReference>
<gene>
    <name evidence="13" type="ORF">ONB1V03_LOCUS370</name>
</gene>
<evidence type="ECO:0000256" key="3">
    <source>
        <dbReference type="ARBA" id="ARBA00022593"/>
    </source>
</evidence>
<feature type="domain" description="AAA+ ATPase" evidence="12">
    <location>
        <begin position="33"/>
        <end position="158"/>
    </location>
</feature>
<dbReference type="Proteomes" id="UP000728032">
    <property type="component" value="Unassembled WGS sequence"/>
</dbReference>
<evidence type="ECO:0000256" key="1">
    <source>
        <dbReference type="ARBA" id="ARBA00004370"/>
    </source>
</evidence>
<comment type="similarity">
    <text evidence="2 11">Belongs to the AAA ATPase family.</text>
</comment>
<evidence type="ECO:0000256" key="7">
    <source>
        <dbReference type="ARBA" id="ARBA00023136"/>
    </source>
</evidence>
<dbReference type="EMBL" id="OC914843">
    <property type="protein sequence ID" value="CAD7636710.1"/>
    <property type="molecule type" value="Genomic_DNA"/>
</dbReference>
<evidence type="ECO:0000256" key="5">
    <source>
        <dbReference type="ARBA" id="ARBA00022801"/>
    </source>
</evidence>
<dbReference type="InterPro" id="IPR050168">
    <property type="entry name" value="AAA_ATPase_domain"/>
</dbReference>
<dbReference type="EMBL" id="CAJPVJ010000018">
    <property type="protein sequence ID" value="CAG2158348.1"/>
    <property type="molecule type" value="Genomic_DNA"/>
</dbReference>
<organism evidence="13">
    <name type="scientific">Oppiella nova</name>
    <dbReference type="NCBI Taxonomy" id="334625"/>
    <lineage>
        <taxon>Eukaryota</taxon>
        <taxon>Metazoa</taxon>
        <taxon>Ecdysozoa</taxon>
        <taxon>Arthropoda</taxon>
        <taxon>Chelicerata</taxon>
        <taxon>Arachnida</taxon>
        <taxon>Acari</taxon>
        <taxon>Acariformes</taxon>
        <taxon>Sarcoptiformes</taxon>
        <taxon>Oribatida</taxon>
        <taxon>Brachypylina</taxon>
        <taxon>Oppioidea</taxon>
        <taxon>Oppiidae</taxon>
        <taxon>Oppiella</taxon>
    </lineage>
</organism>
<dbReference type="InterPro" id="IPR003959">
    <property type="entry name" value="ATPase_AAA_core"/>
</dbReference>
<dbReference type="GO" id="GO:0005778">
    <property type="term" value="C:peroxisomal membrane"/>
    <property type="evidence" value="ECO:0007669"/>
    <property type="project" value="TreeGrafter"/>
</dbReference>
<keyword evidence="3" id="KW-0962">Peroxisome biogenesis</keyword>
<dbReference type="Gene3D" id="1.10.8.60">
    <property type="match status" value="2"/>
</dbReference>
<dbReference type="OrthoDB" id="6504845at2759"/>
<dbReference type="InterPro" id="IPR003960">
    <property type="entry name" value="ATPase_AAA_CS"/>
</dbReference>
<proteinExistence type="inferred from homology"/>
<evidence type="ECO:0000256" key="9">
    <source>
        <dbReference type="ARBA" id="ARBA00034920"/>
    </source>
</evidence>
<keyword evidence="5" id="KW-0378">Hydrolase</keyword>
<keyword evidence="4 11" id="KW-0547">Nucleotide-binding</keyword>
<comment type="subcellular location">
    <subcellularLocation>
        <location evidence="1">Membrane</location>
    </subcellularLocation>
</comment>
<evidence type="ECO:0000256" key="2">
    <source>
        <dbReference type="ARBA" id="ARBA00006914"/>
    </source>
</evidence>
<protein>
    <recommendedName>
        <fullName evidence="8">Peroxisomal ATPase PEX6</fullName>
    </recommendedName>
    <alternativeName>
        <fullName evidence="9">Peroxin-6</fullName>
    </alternativeName>
</protein>
<evidence type="ECO:0000256" key="10">
    <source>
        <dbReference type="ARBA" id="ARBA00048778"/>
    </source>
</evidence>
<dbReference type="InterPro" id="IPR003593">
    <property type="entry name" value="AAA+_ATPase"/>
</dbReference>
<comment type="catalytic activity">
    <reaction evidence="10">
        <text>ATP + H2O = ADP + phosphate + H(+)</text>
        <dbReference type="Rhea" id="RHEA:13065"/>
        <dbReference type="ChEBI" id="CHEBI:15377"/>
        <dbReference type="ChEBI" id="CHEBI:15378"/>
        <dbReference type="ChEBI" id="CHEBI:30616"/>
        <dbReference type="ChEBI" id="CHEBI:43474"/>
        <dbReference type="ChEBI" id="CHEBI:456216"/>
    </reaction>
    <physiologicalReaction direction="left-to-right" evidence="10">
        <dbReference type="Rhea" id="RHEA:13066"/>
    </physiologicalReaction>
</comment>
<dbReference type="GO" id="GO:0016887">
    <property type="term" value="F:ATP hydrolysis activity"/>
    <property type="evidence" value="ECO:0007669"/>
    <property type="project" value="InterPro"/>
</dbReference>
<accession>A0A7R9Q8R3</accession>